<feature type="transmembrane region" description="Helical" evidence="7">
    <location>
        <begin position="175"/>
        <end position="199"/>
    </location>
</feature>
<evidence type="ECO:0000259" key="8">
    <source>
        <dbReference type="Pfam" id="PF13190"/>
    </source>
</evidence>
<reference evidence="9 10" key="1">
    <citation type="submission" date="2020-02" db="EMBL/GenBank/DDBJ databases">
        <title>Draft genome sequence of Limisphaera ngatamarikiensis NGM72.4T, a thermophilic Verrucomicrobia grouped in subdivision 3.</title>
        <authorList>
            <person name="Carere C.R."/>
            <person name="Steen J."/>
            <person name="Hugenholtz P."/>
            <person name="Stott M.B."/>
        </authorList>
    </citation>
    <scope>NUCLEOTIDE SEQUENCE [LARGE SCALE GENOMIC DNA]</scope>
    <source>
        <strain evidence="9 10">NGM72.4</strain>
    </source>
</reference>
<dbReference type="GO" id="GO:0005886">
    <property type="term" value="C:plasma membrane"/>
    <property type="evidence" value="ECO:0007669"/>
    <property type="project" value="UniProtKB-SubCell"/>
</dbReference>
<dbReference type="Gene3D" id="1.10.1760.20">
    <property type="match status" value="1"/>
</dbReference>
<dbReference type="EMBL" id="JAAKYA010000045">
    <property type="protein sequence ID" value="NGO39130.1"/>
    <property type="molecule type" value="Genomic_DNA"/>
</dbReference>
<feature type="transmembrane region" description="Helical" evidence="7">
    <location>
        <begin position="40"/>
        <end position="60"/>
    </location>
</feature>
<dbReference type="InterPro" id="IPR002751">
    <property type="entry name" value="CbiM/NikMN"/>
</dbReference>
<keyword evidence="2" id="KW-0813">Transport</keyword>
<evidence type="ECO:0000256" key="4">
    <source>
        <dbReference type="ARBA" id="ARBA00022692"/>
    </source>
</evidence>
<dbReference type="Proteomes" id="UP000477311">
    <property type="component" value="Unassembled WGS sequence"/>
</dbReference>
<evidence type="ECO:0000256" key="3">
    <source>
        <dbReference type="ARBA" id="ARBA00022475"/>
    </source>
</evidence>
<feature type="transmembrane region" description="Helical" evidence="7">
    <location>
        <begin position="139"/>
        <end position="163"/>
    </location>
</feature>
<dbReference type="AlphaFoldDB" id="A0A6M1S174"/>
<feature type="domain" description="PDGLE" evidence="8">
    <location>
        <begin position="219"/>
        <end position="304"/>
    </location>
</feature>
<keyword evidence="5 7" id="KW-1133">Transmembrane helix</keyword>
<accession>A0A6M1S174</accession>
<organism evidence="9 10">
    <name type="scientific">Limisphaera ngatamarikiensis</name>
    <dbReference type="NCBI Taxonomy" id="1324935"/>
    <lineage>
        <taxon>Bacteria</taxon>
        <taxon>Pseudomonadati</taxon>
        <taxon>Verrucomicrobiota</taxon>
        <taxon>Verrucomicrobiia</taxon>
        <taxon>Limisphaerales</taxon>
        <taxon>Limisphaeraceae</taxon>
        <taxon>Limisphaera</taxon>
    </lineage>
</organism>
<dbReference type="RefSeq" id="WP_165106962.1">
    <property type="nucleotide sequence ID" value="NZ_JAAKYA010000045.1"/>
</dbReference>
<dbReference type="GO" id="GO:0000041">
    <property type="term" value="P:transition metal ion transport"/>
    <property type="evidence" value="ECO:0007669"/>
    <property type="project" value="InterPro"/>
</dbReference>
<keyword evidence="3" id="KW-1003">Cell membrane</keyword>
<keyword evidence="4 7" id="KW-0812">Transmembrane</keyword>
<evidence type="ECO:0000256" key="5">
    <source>
        <dbReference type="ARBA" id="ARBA00022989"/>
    </source>
</evidence>
<feature type="transmembrane region" description="Helical" evidence="7">
    <location>
        <begin position="279"/>
        <end position="301"/>
    </location>
</feature>
<name>A0A6M1S174_9BACT</name>
<dbReference type="Pfam" id="PF13190">
    <property type="entry name" value="PDGLE"/>
    <property type="match status" value="1"/>
</dbReference>
<dbReference type="InterPro" id="IPR025937">
    <property type="entry name" value="PDGLE_dom"/>
</dbReference>
<evidence type="ECO:0000313" key="9">
    <source>
        <dbReference type="EMBL" id="NGO39130.1"/>
    </source>
</evidence>
<feature type="transmembrane region" description="Helical" evidence="7">
    <location>
        <begin position="12"/>
        <end position="28"/>
    </location>
</feature>
<dbReference type="PANTHER" id="PTHR34229:SF1">
    <property type="entry name" value="METAL TRANSPORT PROTEIN HI_1621-RELATED"/>
    <property type="match status" value="1"/>
</dbReference>
<feature type="non-terminal residue" evidence="9">
    <location>
        <position position="306"/>
    </location>
</feature>
<keyword evidence="10" id="KW-1185">Reference proteome</keyword>
<dbReference type="Pfam" id="PF01891">
    <property type="entry name" value="CbiM"/>
    <property type="match status" value="1"/>
</dbReference>
<sequence length="306" mass="31418">MHIPDNFLDLKTVAVTSALAAGAVGMALHQAQRDLPPARVPLLGLGAAFVFAAQMVNFPVLAGTSGHLVGSVLIASLLGPAAAVIVMTAVLIVQCFLFSDGGLTALGANILNMGVLGTIGGWFTATAVARLMPGLAGRVAGVAFGGWFSTVLAAAACSLELAWSGTVPLALAFPAMVGIHALIGLAEGLIGALVFVTVARLRPDLLETRPDTTHRNPMRTVWTWGLAVSVTLAVLISPWASPWPDGLETVAEHLGVAERATSHWPAPMPDYTIPGLNHATLTIAAAGLIGTLVVLALAMTLGRWLA</sequence>
<comment type="caution">
    <text evidence="9">The sequence shown here is derived from an EMBL/GenBank/DDBJ whole genome shotgun (WGS) entry which is preliminary data.</text>
</comment>
<evidence type="ECO:0000256" key="1">
    <source>
        <dbReference type="ARBA" id="ARBA00004651"/>
    </source>
</evidence>
<gene>
    <name evidence="9" type="ORF">G4L39_06920</name>
</gene>
<evidence type="ECO:0000256" key="6">
    <source>
        <dbReference type="ARBA" id="ARBA00023136"/>
    </source>
</evidence>
<comment type="subcellular location">
    <subcellularLocation>
        <location evidence="1">Cell membrane</location>
        <topology evidence="1">Multi-pass membrane protein</topology>
    </subcellularLocation>
</comment>
<evidence type="ECO:0000313" key="10">
    <source>
        <dbReference type="Proteomes" id="UP000477311"/>
    </source>
</evidence>
<proteinExistence type="predicted"/>
<feature type="transmembrane region" description="Helical" evidence="7">
    <location>
        <begin position="220"/>
        <end position="240"/>
    </location>
</feature>
<evidence type="ECO:0000256" key="2">
    <source>
        <dbReference type="ARBA" id="ARBA00022448"/>
    </source>
</evidence>
<dbReference type="PANTHER" id="PTHR34229">
    <property type="entry name" value="METAL TRANSPORT PROTEIN HI_1621-RELATED"/>
    <property type="match status" value="1"/>
</dbReference>
<keyword evidence="6 7" id="KW-0472">Membrane</keyword>
<protein>
    <recommendedName>
        <fullName evidence="8">PDGLE domain-containing protein</fullName>
    </recommendedName>
</protein>
<evidence type="ECO:0000256" key="7">
    <source>
        <dbReference type="SAM" id="Phobius"/>
    </source>
</evidence>
<feature type="transmembrane region" description="Helical" evidence="7">
    <location>
        <begin position="72"/>
        <end position="99"/>
    </location>
</feature>
<feature type="transmembrane region" description="Helical" evidence="7">
    <location>
        <begin position="111"/>
        <end position="132"/>
    </location>
</feature>